<dbReference type="InterPro" id="IPR051959">
    <property type="entry name" value="PAK1-Kinase_Regulator"/>
</dbReference>
<organism evidence="6 7">
    <name type="scientific">Diacronema lutheri</name>
    <name type="common">Unicellular marine alga</name>
    <name type="synonym">Monochrysis lutheri</name>
    <dbReference type="NCBI Taxonomy" id="2081491"/>
    <lineage>
        <taxon>Eukaryota</taxon>
        <taxon>Haptista</taxon>
        <taxon>Haptophyta</taxon>
        <taxon>Pavlovophyceae</taxon>
        <taxon>Pavlovales</taxon>
        <taxon>Pavlovaceae</taxon>
        <taxon>Diacronema</taxon>
    </lineage>
</organism>
<dbReference type="InterPro" id="IPR015943">
    <property type="entry name" value="WD40/YVTN_repeat-like_dom_sf"/>
</dbReference>
<accession>A0A8J5XE78</accession>
<evidence type="ECO:0000313" key="6">
    <source>
        <dbReference type="EMBL" id="KAG8459064.1"/>
    </source>
</evidence>
<evidence type="ECO:0000256" key="5">
    <source>
        <dbReference type="SAM" id="MobiDB-lite"/>
    </source>
</evidence>
<dbReference type="PRINTS" id="PR00320">
    <property type="entry name" value="GPROTEINBRPT"/>
</dbReference>
<dbReference type="AlphaFoldDB" id="A0A8J5XE78"/>
<dbReference type="InterPro" id="IPR019775">
    <property type="entry name" value="WD40_repeat_CS"/>
</dbReference>
<evidence type="ECO:0000256" key="2">
    <source>
        <dbReference type="ARBA" id="ARBA00022574"/>
    </source>
</evidence>
<protein>
    <recommendedName>
        <fullName evidence="8">P21-activated protein kinase-interacting protein 1-like</fullName>
    </recommendedName>
</protein>
<sequence length="441" mass="45352">MSAVIVIGTYAGHVLAFTVHADRDAGRILAPILGLKAHGGSVRSVCTSGRFAVSASSDETMSVFDLVKVVDLGQLYQDSRGVSTVAMYGGSHLLTGSDGGRMAIFRSSDWEELTSMAAHPSGVVDVAIHPSGRLALSVGKEPQLYTWNLMRAKCVLKRPLDAPATAVRWSPAGLGCALLSGNDVLVLDLSSDGIAAKLAHAERALAFDYLTETLLVSGGEDKVLRLWDLSAGLADGDRLVCTRANAHTVRVKAIVRLGEQLLGTASSDGSLKLWRVTPAAAGAPASIEQVDGIELGVRITCLAASATGLPSRKADKAQAKARAQNEGAMSGKAAHAADAEAAAPMARAEAPSSKAPPARAPTAKKRAGAPGAQTVPAARAKSAAREPRSAEAVHVVSSGANGSSKAQKRGARPSASGDGGPRASVSIVNLKKRRCERDAGQ</sequence>
<comment type="caution">
    <text evidence="6">The sequence shown here is derived from an EMBL/GenBank/DDBJ whole genome shotgun (WGS) entry which is preliminary data.</text>
</comment>
<evidence type="ECO:0008006" key="8">
    <source>
        <dbReference type="Google" id="ProtNLM"/>
    </source>
</evidence>
<feature type="region of interest" description="Disordered" evidence="5">
    <location>
        <begin position="310"/>
        <end position="441"/>
    </location>
</feature>
<dbReference type="PROSITE" id="PS50082">
    <property type="entry name" value="WD_REPEATS_2"/>
    <property type="match status" value="2"/>
</dbReference>
<dbReference type="OrthoDB" id="308449at2759"/>
<dbReference type="PROSITE" id="PS00678">
    <property type="entry name" value="WD_REPEATS_1"/>
    <property type="match status" value="1"/>
</dbReference>
<name>A0A8J5XE78_DIALT</name>
<keyword evidence="1" id="KW-0690">Ribosome biogenesis</keyword>
<evidence type="ECO:0000256" key="4">
    <source>
        <dbReference type="PROSITE-ProRule" id="PRU00221"/>
    </source>
</evidence>
<dbReference type="InterPro" id="IPR036322">
    <property type="entry name" value="WD40_repeat_dom_sf"/>
</dbReference>
<evidence type="ECO:0000313" key="7">
    <source>
        <dbReference type="Proteomes" id="UP000751190"/>
    </source>
</evidence>
<gene>
    <name evidence="6" type="ORF">KFE25_002471</name>
</gene>
<dbReference type="OMA" id="GYIKMWR"/>
<dbReference type="SUPFAM" id="SSF50978">
    <property type="entry name" value="WD40 repeat-like"/>
    <property type="match status" value="1"/>
</dbReference>
<keyword evidence="2 4" id="KW-0853">WD repeat</keyword>
<evidence type="ECO:0000256" key="1">
    <source>
        <dbReference type="ARBA" id="ARBA00022517"/>
    </source>
</evidence>
<keyword evidence="3" id="KW-0677">Repeat</keyword>
<dbReference type="Pfam" id="PF00400">
    <property type="entry name" value="WD40"/>
    <property type="match status" value="2"/>
</dbReference>
<dbReference type="SMART" id="SM00320">
    <property type="entry name" value="WD40"/>
    <property type="match status" value="5"/>
</dbReference>
<feature type="repeat" description="WD" evidence="4">
    <location>
        <begin position="116"/>
        <end position="157"/>
    </location>
</feature>
<reference evidence="6" key="1">
    <citation type="submission" date="2021-05" db="EMBL/GenBank/DDBJ databases">
        <title>The genome of the haptophyte Pavlova lutheri (Diacronema luteri, Pavlovales) - a model for lipid biosynthesis in eukaryotic algae.</title>
        <authorList>
            <person name="Hulatt C.J."/>
            <person name="Posewitz M.C."/>
        </authorList>
    </citation>
    <scope>NUCLEOTIDE SEQUENCE</scope>
    <source>
        <strain evidence="6">NIVA-4/92</strain>
    </source>
</reference>
<dbReference type="InterPro" id="IPR001680">
    <property type="entry name" value="WD40_rpt"/>
</dbReference>
<dbReference type="PANTHER" id="PTHR44675:SF1">
    <property type="entry name" value="P21-ACTIVATED PROTEIN KINASE-INTERACTING PROTEIN 1"/>
    <property type="match status" value="1"/>
</dbReference>
<dbReference type="GO" id="GO:0042254">
    <property type="term" value="P:ribosome biogenesis"/>
    <property type="evidence" value="ECO:0007669"/>
    <property type="project" value="UniProtKB-KW"/>
</dbReference>
<dbReference type="Proteomes" id="UP000751190">
    <property type="component" value="Unassembled WGS sequence"/>
</dbReference>
<dbReference type="Gene3D" id="2.130.10.10">
    <property type="entry name" value="YVTN repeat-like/Quinoprotein amine dehydrogenase"/>
    <property type="match status" value="2"/>
</dbReference>
<keyword evidence="7" id="KW-1185">Reference proteome</keyword>
<feature type="repeat" description="WD" evidence="4">
    <location>
        <begin position="214"/>
        <end position="232"/>
    </location>
</feature>
<dbReference type="InterPro" id="IPR020472">
    <property type="entry name" value="WD40_PAC1"/>
</dbReference>
<dbReference type="EMBL" id="JAGTXO010000044">
    <property type="protein sequence ID" value="KAG8459064.1"/>
    <property type="molecule type" value="Genomic_DNA"/>
</dbReference>
<feature type="compositionally biased region" description="Low complexity" evidence="5">
    <location>
        <begin position="333"/>
        <end position="361"/>
    </location>
</feature>
<dbReference type="PANTHER" id="PTHR44675">
    <property type="entry name" value="PAK1 INTERACTING PROTEIN 1"/>
    <property type="match status" value="1"/>
</dbReference>
<evidence type="ECO:0000256" key="3">
    <source>
        <dbReference type="ARBA" id="ARBA00022737"/>
    </source>
</evidence>
<proteinExistence type="predicted"/>